<protein>
    <submittedName>
        <fullName evidence="1">Uncharacterized protein</fullName>
    </submittedName>
</protein>
<keyword evidence="2" id="KW-1185">Reference proteome</keyword>
<evidence type="ECO:0000313" key="2">
    <source>
        <dbReference type="Proteomes" id="UP001526143"/>
    </source>
</evidence>
<sequence length="160" mass="18660">MLDLNNSALWNLIWSANVQSELVPHKPSRYLPIPPVEVPFLLDTHVIAVLLTSSTAPPTWKFAAFLNQKIATGIIVGGLNETQAYQEKIWLNRISLVILPKLTTTYSLNFNIPYWFYDMSLKLWVYNGEENIYPPTNDFLEEIKDRLQEIDRKLERIRRE</sequence>
<dbReference type="EMBL" id="JAOWRF010000302">
    <property type="protein sequence ID" value="MCV3216033.1"/>
    <property type="molecule type" value="Genomic_DNA"/>
</dbReference>
<organism evidence="1 2">
    <name type="scientific">Plectonema radiosum NIES-515</name>
    <dbReference type="NCBI Taxonomy" id="2986073"/>
    <lineage>
        <taxon>Bacteria</taxon>
        <taxon>Bacillati</taxon>
        <taxon>Cyanobacteriota</taxon>
        <taxon>Cyanophyceae</taxon>
        <taxon>Oscillatoriophycideae</taxon>
        <taxon>Oscillatoriales</taxon>
        <taxon>Microcoleaceae</taxon>
        <taxon>Plectonema</taxon>
    </lineage>
</organism>
<dbReference type="Proteomes" id="UP001526143">
    <property type="component" value="Unassembled WGS sequence"/>
</dbReference>
<comment type="caution">
    <text evidence="1">The sequence shown here is derived from an EMBL/GenBank/DDBJ whole genome shotgun (WGS) entry which is preliminary data.</text>
</comment>
<proteinExistence type="predicted"/>
<accession>A0ABT3B3T5</accession>
<dbReference type="RefSeq" id="WP_263747678.1">
    <property type="nucleotide sequence ID" value="NZ_JAOWRF010000302.1"/>
</dbReference>
<gene>
    <name evidence="1" type="ORF">OGM63_21395</name>
</gene>
<reference evidence="1 2" key="1">
    <citation type="submission" date="2022-10" db="EMBL/GenBank/DDBJ databases">
        <title>Identification of biosynthetic pathway for the production of the potent trypsin inhibitor radiosumin.</title>
        <authorList>
            <person name="Fewer D.P."/>
            <person name="Delbaje E."/>
            <person name="Ouyang X."/>
            <person name="Agostino P.D."/>
            <person name="Wahlsten M."/>
            <person name="Jokela J."/>
            <person name="Permi P."/>
            <person name="Haapaniemi E."/>
            <person name="Koistinen H."/>
        </authorList>
    </citation>
    <scope>NUCLEOTIDE SEQUENCE [LARGE SCALE GENOMIC DNA]</scope>
    <source>
        <strain evidence="1 2">NIES-515</strain>
    </source>
</reference>
<name>A0ABT3B3T5_9CYAN</name>
<evidence type="ECO:0000313" key="1">
    <source>
        <dbReference type="EMBL" id="MCV3216033.1"/>
    </source>
</evidence>